<feature type="domain" description="Integrase catalytic" evidence="4">
    <location>
        <begin position="722"/>
        <end position="819"/>
    </location>
</feature>
<sequence>MPVLVGHADLLGYLATQTTLITQRASILGRSSLFVRDALSKQSWKERRAVEEVCAAPDPARDKLGLFLMFGSATDQIDQPSRLVTALAAPMPQINVASTKAILGPCFGNINAGNWSLAKEQLEMALKSDKHLVPLQTVTPLPTMLTFHAFTKDSVLDAVGWYNHQQSYHQAKAKQAATIKSAKAHLMMCVGQATYDTVKDLPAHQQWAKLESVFAATSSTVDRSACLVELVTMLQFVIGDDFEAWLATFRATVNAINNAVKHAQPSTAPCGCDPDPLHPMIVRDWLCNLMPEAYALTINALGDNVDIGKMEQVLRRSALSDHTRREQAQALVARLNPAPASSAPLANRLSQRRSGPGPRDPPAKCTSHTGPHLNARKLHNIAKWPSVVSKRGRLGLFPTQCFLCYKDGHLATACTILDHLRIKSKVDMLKEYSIPVTLEQARALVHNTLNQEEHTKALAAHAQLAQFDDNDNKTMEASAASWHIRISGEDTEQCFNIDAATPFLLNSGATRHMTTRLNLLHDYCPSPTNCRVRVTGAIGSGGFASGTGSLRFSTGGKDMVLRDVPHVPGLEAELVSLHCLIEDGYGVRVTSAPETRGLIVSHGNVEAHFQLRNKQFVLKASPLAPTLLRDSALNVALPPSADLSLWHGRLGRGGVKAVLACGRAGSIGLNTAAVTPDSIQLVKTCVPCHLGKKCCATIPRCRNAPRNRSLWSSHRYLCGAKSDATRAIQDLVAFSCLDGWLASRGVVHELSAPYKHGQMGLQERSWRSIFDKVRISLAQSGLPLFLWEEAAHAAVYALNLTATPVLNNLTPDLVLHASGDPVAEHRRPHGSRLRVWGCRALVPLLPEQRGHKLTPRSRHCFFVGYSQTSQAWRFYDPARRKVFESSQATFFKQEFGRPHNAMEMRTLRQWTSPMHNNSSSIAAAPKDTIDNNDTISEDSLPLLSPPHVSVAKQPVPPVHGTAPPPQGLAFNNPGPAWSAPLGNRSSRNRGPPERLGNFTMAATAVTKFAADKAHTVKIIDFEWAFSMLSKDREMWLLAIETKKAALAAKGTFSSPLFNLPPVTPIIKSKWVLAIKRDSEGRIEKYKARLVARGDMQKAGRNYKETFSPTGRAASHRLLLALAVENEWETRQFDFPDTSVVRLHKTLYGLCQAGREWYKVFAGWIESMGFVRTESNHAVFVKSEGARNLFLSIHVDGGLLTGDGDLDGFIQQLKSRFEAKSSDKATFFLGQRILRDGKTGAVIVHQPHFISSILEDHDMAGCSSRSTPISLYKSHPRKDITFDASTKPYRTIVGKLLFLSGTTRPDIAFAVSKVASHCNNFSQQDWEALLHILRYLKGTQDIGLLFRKAEGAPLLKGFVDADHGADPETRQSVTGFVFLCAGGAVSWMSKRQALVTVSSTEAEYVAMLFAAREGIWLRRFLAELGFAQSEPTKLHGDNQSAIQLAKHPAFHARTKHIGIHFHFIRDHIAEGTIEMVWIPPNMMAADVLTKGLGLRKHWDFVHAMGLVDASREGASWKERRAVEEVCAAYARVQEGLNRI</sequence>
<keyword evidence="1" id="KW-0064">Aspartyl protease</keyword>
<keyword evidence="1" id="KW-0645">Protease</keyword>
<feature type="region of interest" description="Disordered" evidence="3">
    <location>
        <begin position="340"/>
        <end position="372"/>
    </location>
</feature>
<proteinExistence type="predicted"/>
<organism evidence="5 6">
    <name type="scientific">Microbotryum silenes-dioicae</name>
    <dbReference type="NCBI Taxonomy" id="796604"/>
    <lineage>
        <taxon>Eukaryota</taxon>
        <taxon>Fungi</taxon>
        <taxon>Dikarya</taxon>
        <taxon>Basidiomycota</taxon>
        <taxon>Pucciniomycotina</taxon>
        <taxon>Microbotryomycetes</taxon>
        <taxon>Microbotryales</taxon>
        <taxon>Microbotryaceae</taxon>
        <taxon>Microbotryum</taxon>
    </lineage>
</organism>
<dbReference type="GO" id="GO:0004190">
    <property type="term" value="F:aspartic-type endopeptidase activity"/>
    <property type="evidence" value="ECO:0007669"/>
    <property type="project" value="UniProtKB-KW"/>
</dbReference>
<evidence type="ECO:0000259" key="4">
    <source>
        <dbReference type="PROSITE" id="PS50994"/>
    </source>
</evidence>
<accession>A0A2X0NLU8</accession>
<dbReference type="Pfam" id="PF22936">
    <property type="entry name" value="Pol_BBD"/>
    <property type="match status" value="1"/>
</dbReference>
<dbReference type="SUPFAM" id="SSF56672">
    <property type="entry name" value="DNA/RNA polymerases"/>
    <property type="match status" value="1"/>
</dbReference>
<dbReference type="Pfam" id="PF25597">
    <property type="entry name" value="SH3_retrovirus"/>
    <property type="match status" value="1"/>
</dbReference>
<feature type="compositionally biased region" description="Low complexity" evidence="3">
    <location>
        <begin position="340"/>
        <end position="349"/>
    </location>
</feature>
<feature type="compositionally biased region" description="Pro residues" evidence="3">
    <location>
        <begin position="956"/>
        <end position="966"/>
    </location>
</feature>
<name>A0A2X0NLU8_9BASI</name>
<dbReference type="SUPFAM" id="SSF53098">
    <property type="entry name" value="Ribonuclease H-like"/>
    <property type="match status" value="1"/>
</dbReference>
<dbReference type="PROSITE" id="PS50994">
    <property type="entry name" value="INTEGRASE"/>
    <property type="match status" value="1"/>
</dbReference>
<protein>
    <submittedName>
        <fullName evidence="5">BQ5605_C011g06614 protein</fullName>
    </submittedName>
</protein>
<dbReference type="Pfam" id="PF07727">
    <property type="entry name" value="RVT_2"/>
    <property type="match status" value="2"/>
</dbReference>
<evidence type="ECO:0000256" key="3">
    <source>
        <dbReference type="SAM" id="MobiDB-lite"/>
    </source>
</evidence>
<evidence type="ECO:0000256" key="2">
    <source>
        <dbReference type="ARBA" id="ARBA00022884"/>
    </source>
</evidence>
<dbReference type="InterPro" id="IPR036397">
    <property type="entry name" value="RNaseH_sf"/>
</dbReference>
<feature type="region of interest" description="Disordered" evidence="3">
    <location>
        <begin position="956"/>
        <end position="993"/>
    </location>
</feature>
<reference evidence="5 6" key="1">
    <citation type="submission" date="2016-11" db="EMBL/GenBank/DDBJ databases">
        <authorList>
            <person name="Jaros S."/>
            <person name="Januszkiewicz K."/>
            <person name="Wedrychowicz H."/>
        </authorList>
    </citation>
    <scope>NUCLEOTIDE SEQUENCE [LARGE SCALE GENOMIC DNA]</scope>
</reference>
<dbReference type="EMBL" id="FQNC01000011">
    <property type="protein sequence ID" value="SGY12811.1"/>
    <property type="molecule type" value="Genomic_DNA"/>
</dbReference>
<dbReference type="GO" id="GO:0003723">
    <property type="term" value="F:RNA binding"/>
    <property type="evidence" value="ECO:0007669"/>
    <property type="project" value="UniProtKB-KW"/>
</dbReference>
<dbReference type="InterPro" id="IPR057670">
    <property type="entry name" value="SH3_retrovirus"/>
</dbReference>
<feature type="region of interest" description="Disordered" evidence="3">
    <location>
        <begin position="913"/>
        <end position="938"/>
    </location>
</feature>
<dbReference type="InterPro" id="IPR012337">
    <property type="entry name" value="RNaseH-like_sf"/>
</dbReference>
<dbReference type="PANTHER" id="PTHR11439:SF467">
    <property type="entry name" value="INTEGRASE CATALYTIC DOMAIN-CONTAINING PROTEIN"/>
    <property type="match status" value="1"/>
</dbReference>
<keyword evidence="6" id="KW-1185">Reference proteome</keyword>
<dbReference type="InterPro" id="IPR001584">
    <property type="entry name" value="Integrase_cat-core"/>
</dbReference>
<dbReference type="Proteomes" id="UP000249464">
    <property type="component" value="Unassembled WGS sequence"/>
</dbReference>
<dbReference type="InterPro" id="IPR043502">
    <property type="entry name" value="DNA/RNA_pol_sf"/>
</dbReference>
<dbReference type="Gene3D" id="3.30.420.10">
    <property type="entry name" value="Ribonuclease H-like superfamily/Ribonuclease H"/>
    <property type="match status" value="1"/>
</dbReference>
<keyword evidence="1" id="KW-0378">Hydrolase</keyword>
<evidence type="ECO:0000256" key="1">
    <source>
        <dbReference type="ARBA" id="ARBA00022750"/>
    </source>
</evidence>
<keyword evidence="2" id="KW-0694">RNA-binding</keyword>
<dbReference type="PANTHER" id="PTHR11439">
    <property type="entry name" value="GAG-POL-RELATED RETROTRANSPOSON"/>
    <property type="match status" value="1"/>
</dbReference>
<evidence type="ECO:0000313" key="5">
    <source>
        <dbReference type="EMBL" id="SGY12811.1"/>
    </source>
</evidence>
<dbReference type="InterPro" id="IPR013103">
    <property type="entry name" value="RVT_2"/>
</dbReference>
<dbReference type="GO" id="GO:0005634">
    <property type="term" value="C:nucleus"/>
    <property type="evidence" value="ECO:0007669"/>
    <property type="project" value="UniProtKB-ARBA"/>
</dbReference>
<dbReference type="InterPro" id="IPR054722">
    <property type="entry name" value="PolX-like_BBD"/>
</dbReference>
<dbReference type="GO" id="GO:0015074">
    <property type="term" value="P:DNA integration"/>
    <property type="evidence" value="ECO:0007669"/>
    <property type="project" value="InterPro"/>
</dbReference>
<evidence type="ECO:0000313" key="6">
    <source>
        <dbReference type="Proteomes" id="UP000249464"/>
    </source>
</evidence>
<dbReference type="CDD" id="cd09272">
    <property type="entry name" value="RNase_HI_RT_Ty1"/>
    <property type="match status" value="1"/>
</dbReference>
<gene>
    <name evidence="5" type="primary">BQ5605_C011g06614</name>
    <name evidence="5" type="ORF">BQ5605_C011G06614</name>
</gene>